<dbReference type="GO" id="GO:0044010">
    <property type="term" value="P:single-species biofilm formation"/>
    <property type="evidence" value="ECO:0007669"/>
    <property type="project" value="TreeGrafter"/>
</dbReference>
<dbReference type="PIRSF" id="PIRSF006257">
    <property type="entry name" value="UCP006257"/>
    <property type="match status" value="1"/>
</dbReference>
<comment type="similarity">
    <text evidence="1">To the N-terminal of E.carotovora exoenzyme regulation regulon ORF1. The C-terminal part is colinear with YqcB.</text>
</comment>
<dbReference type="InterPro" id="IPR036814">
    <property type="entry name" value="YqcC-like_sf"/>
</dbReference>
<organism evidence="3 4">
    <name type="scientific">Pantoea rodasii</name>
    <dbReference type="NCBI Taxonomy" id="1076549"/>
    <lineage>
        <taxon>Bacteria</taxon>
        <taxon>Pseudomonadati</taxon>
        <taxon>Pseudomonadota</taxon>
        <taxon>Gammaproteobacteria</taxon>
        <taxon>Enterobacterales</taxon>
        <taxon>Erwiniaceae</taxon>
        <taxon>Pantoea</taxon>
    </lineage>
</organism>
<dbReference type="FunFam" id="1.20.1440.40:FF:000001">
    <property type="entry name" value="DUF446 domain protein"/>
    <property type="match status" value="1"/>
</dbReference>
<name>A0A0B1RA81_9GAMM</name>
<evidence type="ECO:0000313" key="4">
    <source>
        <dbReference type="Proteomes" id="UP000030853"/>
    </source>
</evidence>
<dbReference type="AlphaFoldDB" id="A0A0B1RA81"/>
<dbReference type="PANTHER" id="PTHR39586">
    <property type="entry name" value="CYTOPLASMIC PROTEIN-RELATED"/>
    <property type="match status" value="1"/>
</dbReference>
<protein>
    <recommendedName>
        <fullName evidence="2">YqcC-like domain-containing protein</fullName>
    </recommendedName>
</protein>
<evidence type="ECO:0000313" key="3">
    <source>
        <dbReference type="EMBL" id="KHJ68097.1"/>
    </source>
</evidence>
<dbReference type="Proteomes" id="UP000030853">
    <property type="component" value="Unassembled WGS sequence"/>
</dbReference>
<dbReference type="Gene3D" id="1.20.1440.40">
    <property type="entry name" value="YqcC-like"/>
    <property type="match status" value="1"/>
</dbReference>
<dbReference type="EMBL" id="JTJJ01000035">
    <property type="protein sequence ID" value="KHJ68097.1"/>
    <property type="molecule type" value="Genomic_DNA"/>
</dbReference>
<dbReference type="RefSeq" id="WP_039330703.1">
    <property type="nucleotide sequence ID" value="NZ_JTJJ01000035.1"/>
</dbReference>
<reference evidence="3 4" key="1">
    <citation type="submission" date="2014-11" db="EMBL/GenBank/DDBJ databases">
        <title>Genome sequencing of Pantoea rodasii ND03.</title>
        <authorList>
            <person name="Muhamad Yunos N.Y."/>
            <person name="Chan K.-G."/>
        </authorList>
    </citation>
    <scope>NUCLEOTIDE SEQUENCE [LARGE SCALE GENOMIC DNA]</scope>
    <source>
        <strain evidence="3 4">ND03</strain>
    </source>
</reference>
<gene>
    <name evidence="3" type="ORF">QU24_10405</name>
</gene>
<dbReference type="PANTHER" id="PTHR39586:SF1">
    <property type="entry name" value="CYTOPLASMIC PROTEIN"/>
    <property type="match status" value="1"/>
</dbReference>
<feature type="domain" description="YqcC-like" evidence="2">
    <location>
        <begin position="6"/>
        <end position="102"/>
    </location>
</feature>
<comment type="caution">
    <text evidence="3">The sequence shown here is derived from an EMBL/GenBank/DDBJ whole genome shotgun (WGS) entry which is preliminary data.</text>
</comment>
<dbReference type="InterPro" id="IPR023376">
    <property type="entry name" value="YqcC-like_dom"/>
</dbReference>
<dbReference type="Pfam" id="PF04287">
    <property type="entry name" value="DUF446"/>
    <property type="match status" value="1"/>
</dbReference>
<proteinExistence type="predicted"/>
<dbReference type="SUPFAM" id="SSF158452">
    <property type="entry name" value="YqcC-like"/>
    <property type="match status" value="1"/>
</dbReference>
<accession>A0A0B1RA81</accession>
<sequence>MSSQMIIQRLQQVEAVMREHDHWQTQPPEAEAFASSEPFCLDTLEPLEWLQWVLIPRFHALIEAGAPLPQNFAVTPYYEVSLADSTPGHAALLLALGQFDALFQDPTA</sequence>
<dbReference type="InterPro" id="IPR007384">
    <property type="entry name" value="UCP006257"/>
</dbReference>
<evidence type="ECO:0000256" key="1">
    <source>
        <dbReference type="ARBA" id="ARBA00060999"/>
    </source>
</evidence>
<evidence type="ECO:0000259" key="2">
    <source>
        <dbReference type="Pfam" id="PF04287"/>
    </source>
</evidence>